<proteinExistence type="evidence at transcript level"/>
<feature type="domain" description="RxLR effector PexRD54 WY" evidence="8">
    <location>
        <begin position="342"/>
        <end position="382"/>
    </location>
</feature>
<evidence type="ECO:0000256" key="2">
    <source>
        <dbReference type="ARBA" id="ARBA00004613"/>
    </source>
</evidence>
<feature type="signal peptide" evidence="7">
    <location>
        <begin position="1"/>
        <end position="20"/>
    </location>
</feature>
<evidence type="ECO:0000256" key="5">
    <source>
        <dbReference type="ARBA" id="ARBA00022729"/>
    </source>
</evidence>
<sequence>MHLQIALFLVVVSLLVNVEAVPAKAQSDYVVSFRHIGRLLRDEREERGVSANAVETITDAVESKINTAQLKSWLESGESADDVFKLLKLDSAADKVLGHAKLDEWIEYMKLFNGQKGSKKTTLIKTLTAHFEDDGVARMIQKALQVDSTAKMAKRLQFEQIQRWLGQEKTPEEVLTLLKLDINRYDLFEKPELLTWVKYLDDWNKMYPDRQTTLFARISPLLEEGILANMLIKAKSVASTEKIALRIQAEQTASWLKAEKTPDDLFTLLRLNRAEDSPLLENPIFDAWVKYADDFREMYPKVSFDPIATISEHYTAAQVATMIVEASKSPSTSSIAHRLNTEQFRDWLNTRQSPVRVFKLLKLDEAGDKLFQSPVITTWLNYATFYSTKREKVSITTLLRKRFGDEVLAGILTDAQQVPATKEEATKLLTSLVGRWPKSRVHPDNVYKWLRVEGREKTDGFRLFYERYAAAYKAARNG</sequence>
<reference evidence="9" key="1">
    <citation type="submission" date="2017-09" db="EMBL/GenBank/DDBJ databases">
        <title>A Phytophthora capsici virulent RXLR effector targets plant PP2Aa isoforms that confer disease resistance and growth.</title>
        <authorList>
            <person name="Chen X."/>
        </authorList>
    </citation>
    <scope>NUCLEOTIDE SEQUENCE</scope>
    <source>
        <strain evidence="9">Pc537</strain>
    </source>
</reference>
<evidence type="ECO:0000259" key="8">
    <source>
        <dbReference type="Pfam" id="PF22748"/>
    </source>
</evidence>
<dbReference type="AlphaFoldDB" id="A0A678WQQ4"/>
<dbReference type="InterPro" id="IPR054463">
    <property type="entry name" value="PexRD54_WY"/>
</dbReference>
<feature type="domain" description="RxLR effector PexRD54 WY" evidence="8">
    <location>
        <begin position="251"/>
        <end position="291"/>
    </location>
</feature>
<dbReference type="VEuPathDB" id="FungiDB:DVH05_010186"/>
<comment type="similarity">
    <text evidence="3">Belongs to the RxLR effector family.</text>
</comment>
<evidence type="ECO:0000256" key="3">
    <source>
        <dbReference type="ARBA" id="ARBA00010400"/>
    </source>
</evidence>
<name>A0A678WQQ4_PHYCP</name>
<evidence type="ECO:0000256" key="7">
    <source>
        <dbReference type="SAM" id="SignalP"/>
    </source>
</evidence>
<dbReference type="GO" id="GO:0043657">
    <property type="term" value="C:host cell"/>
    <property type="evidence" value="ECO:0007669"/>
    <property type="project" value="UniProtKB-SubCell"/>
</dbReference>
<dbReference type="GO" id="GO:0005576">
    <property type="term" value="C:extracellular region"/>
    <property type="evidence" value="ECO:0007669"/>
    <property type="project" value="UniProtKB-SubCell"/>
</dbReference>
<dbReference type="SMR" id="A0A678WQQ4"/>
<evidence type="ECO:0000313" key="9">
    <source>
        <dbReference type="EMBL" id="AYM94666.1"/>
    </source>
</evidence>
<keyword evidence="6" id="KW-0843">Virulence</keyword>
<organism evidence="9">
    <name type="scientific">Phytophthora capsici</name>
    <dbReference type="NCBI Taxonomy" id="4784"/>
    <lineage>
        <taxon>Eukaryota</taxon>
        <taxon>Sar</taxon>
        <taxon>Stramenopiles</taxon>
        <taxon>Oomycota</taxon>
        <taxon>Peronosporomycetes</taxon>
        <taxon>Peronosporales</taxon>
        <taxon>Peronosporaceae</taxon>
        <taxon>Phytophthora</taxon>
    </lineage>
</organism>
<keyword evidence="4" id="KW-0964">Secreted</keyword>
<feature type="chain" id="PRO_5025601907" evidence="7">
    <location>
        <begin position="21"/>
        <end position="478"/>
    </location>
</feature>
<dbReference type="Pfam" id="PF22748">
    <property type="entry name" value="PexRD54_WY"/>
    <property type="match status" value="3"/>
</dbReference>
<comment type="subcellular location">
    <subcellularLocation>
        <location evidence="1">Host cell</location>
    </subcellularLocation>
    <subcellularLocation>
        <location evidence="2">Secreted</location>
    </subcellularLocation>
</comment>
<feature type="domain" description="RxLR effector PexRD54 WY" evidence="8">
    <location>
        <begin position="159"/>
        <end position="199"/>
    </location>
</feature>
<accession>A0A678WQQ4</accession>
<keyword evidence="5 7" id="KW-0732">Signal</keyword>
<dbReference type="EMBL" id="MF975713">
    <property type="protein sequence ID" value="AYM94666.1"/>
    <property type="molecule type" value="mRNA"/>
</dbReference>
<evidence type="ECO:0000256" key="6">
    <source>
        <dbReference type="ARBA" id="ARBA00023026"/>
    </source>
</evidence>
<evidence type="ECO:0000256" key="4">
    <source>
        <dbReference type="ARBA" id="ARBA00022525"/>
    </source>
</evidence>
<evidence type="ECO:0000256" key="1">
    <source>
        <dbReference type="ARBA" id="ARBA00004340"/>
    </source>
</evidence>
<protein>
    <submittedName>
        <fullName evidence="9">RXLR effector Avh1</fullName>
    </submittedName>
</protein>